<feature type="transmembrane region" description="Helical" evidence="12">
    <location>
        <begin position="268"/>
        <end position="285"/>
    </location>
</feature>
<feature type="compositionally biased region" description="Basic residues" evidence="11">
    <location>
        <begin position="166"/>
        <end position="175"/>
    </location>
</feature>
<evidence type="ECO:0000313" key="13">
    <source>
        <dbReference type="Proteomes" id="UP000694866"/>
    </source>
</evidence>
<feature type="compositionally biased region" description="Basic residues" evidence="11">
    <location>
        <begin position="44"/>
        <end position="59"/>
    </location>
</feature>
<dbReference type="InterPro" id="IPR029409">
    <property type="entry name" value="TMEM237"/>
</dbReference>
<dbReference type="RefSeq" id="XP_011306786.1">
    <property type="nucleotide sequence ID" value="XM_011308484.1"/>
</dbReference>
<keyword evidence="6 12" id="KW-1133">Transmembrane helix</keyword>
<dbReference type="Proteomes" id="UP000694866">
    <property type="component" value="Unplaced"/>
</dbReference>
<feature type="compositionally biased region" description="Basic and acidic residues" evidence="11">
    <location>
        <begin position="124"/>
        <end position="139"/>
    </location>
</feature>
<feature type="region of interest" description="Disordered" evidence="11">
    <location>
        <begin position="1"/>
        <end position="183"/>
    </location>
</feature>
<protein>
    <submittedName>
        <fullName evidence="14">Uncharacterized protein</fullName>
    </submittedName>
</protein>
<feature type="transmembrane region" description="Helical" evidence="12">
    <location>
        <begin position="397"/>
        <end position="419"/>
    </location>
</feature>
<evidence type="ECO:0000256" key="11">
    <source>
        <dbReference type="SAM" id="MobiDB-lite"/>
    </source>
</evidence>
<evidence type="ECO:0000256" key="8">
    <source>
        <dbReference type="ARBA" id="ARBA00023136"/>
    </source>
</evidence>
<dbReference type="KEGG" id="fas:105268708"/>
<dbReference type="GO" id="GO:0016020">
    <property type="term" value="C:membrane"/>
    <property type="evidence" value="ECO:0007669"/>
    <property type="project" value="UniProtKB-SubCell"/>
</dbReference>
<evidence type="ECO:0000256" key="7">
    <source>
        <dbReference type="ARBA" id="ARBA00023069"/>
    </source>
</evidence>
<feature type="compositionally biased region" description="Basic residues" evidence="11">
    <location>
        <begin position="114"/>
        <end position="123"/>
    </location>
</feature>
<keyword evidence="8 12" id="KW-0472">Membrane</keyword>
<name>A0A9R1TCT3_9HYME</name>
<dbReference type="OrthoDB" id="550113at2759"/>
<dbReference type="Pfam" id="PF15383">
    <property type="entry name" value="TMEM237"/>
    <property type="match status" value="1"/>
</dbReference>
<dbReference type="GO" id="GO:0060271">
    <property type="term" value="P:cilium assembly"/>
    <property type="evidence" value="ECO:0007669"/>
    <property type="project" value="TreeGrafter"/>
</dbReference>
<comment type="subcellular location">
    <subcellularLocation>
        <location evidence="1">Cell projection</location>
        <location evidence="1">Cilium</location>
    </subcellularLocation>
    <subcellularLocation>
        <location evidence="2">Membrane</location>
        <topology evidence="2">Multi-pass membrane protein</topology>
    </subcellularLocation>
</comment>
<dbReference type="GO" id="GO:0035869">
    <property type="term" value="C:ciliary transition zone"/>
    <property type="evidence" value="ECO:0007669"/>
    <property type="project" value="TreeGrafter"/>
</dbReference>
<accession>A0A9R1TCT3</accession>
<gene>
    <name evidence="14" type="primary">LOC105268708</name>
</gene>
<evidence type="ECO:0000256" key="2">
    <source>
        <dbReference type="ARBA" id="ARBA00004141"/>
    </source>
</evidence>
<evidence type="ECO:0000256" key="3">
    <source>
        <dbReference type="ARBA" id="ARBA00008783"/>
    </source>
</evidence>
<feature type="compositionally biased region" description="Basic and acidic residues" evidence="11">
    <location>
        <begin position="85"/>
        <end position="108"/>
    </location>
</feature>
<evidence type="ECO:0000256" key="6">
    <source>
        <dbReference type="ARBA" id="ARBA00022989"/>
    </source>
</evidence>
<evidence type="ECO:0000313" key="14">
    <source>
        <dbReference type="RefSeq" id="XP_011306786.1"/>
    </source>
</evidence>
<evidence type="ECO:0000256" key="5">
    <source>
        <dbReference type="ARBA" id="ARBA00022794"/>
    </source>
</evidence>
<comment type="similarity">
    <text evidence="3">Belongs to the TMEM237 family.</text>
</comment>
<keyword evidence="13" id="KW-1185">Reference proteome</keyword>
<feature type="compositionally biased region" description="Basic and acidic residues" evidence="11">
    <location>
        <begin position="1"/>
        <end position="24"/>
    </location>
</feature>
<keyword evidence="9" id="KW-0966">Cell projection</keyword>
<sequence length="439" mass="50374">MDYRKRSEDRKPSRGHINQDKTPDDSFNIESPNPRGNREEIRGSKSRSTNRKLPRHVRSLRNDSDSEEDNNKTAISNYIRGGSTDPERSDENPPDRSDLAGEIEERYETPSNQGKRRKSKRRVHREEKSISKAGESHEENPDEDRDTLKSMRTSRNQTDSSASAGSKKKRRRKIRSKDDSTDVRDELPITEILRKSQENARLQYEESAPLPQLTTDTIYVQGRNGFSAVKIPGDRIARGRRDPDTGGAITHPIKVAILAQKAWRNAGLIYQGLLAGMALMHFLFMHTLSELFRESVIDYSIIGEIYTNLFSFLVAMSIVSAFDKFDLARMEWDHFREIYINHCKPFLAIPLYITVFCLHQVTLKFDDKLTLLHYRMSNDTGMVEENSTVIITSDELITWKTIILAKDALAVVAWIFIALGPQKDMLLVHLQALQKYAYN</sequence>
<evidence type="ECO:0000256" key="10">
    <source>
        <dbReference type="ARBA" id="ARBA00025631"/>
    </source>
</evidence>
<proteinExistence type="inferred from homology"/>
<keyword evidence="4 12" id="KW-0812">Transmembrane</keyword>
<evidence type="ECO:0000256" key="12">
    <source>
        <dbReference type="SAM" id="Phobius"/>
    </source>
</evidence>
<organism evidence="13 14">
    <name type="scientific">Fopius arisanus</name>
    <dbReference type="NCBI Taxonomy" id="64838"/>
    <lineage>
        <taxon>Eukaryota</taxon>
        <taxon>Metazoa</taxon>
        <taxon>Ecdysozoa</taxon>
        <taxon>Arthropoda</taxon>
        <taxon>Hexapoda</taxon>
        <taxon>Insecta</taxon>
        <taxon>Pterygota</taxon>
        <taxon>Neoptera</taxon>
        <taxon>Endopterygota</taxon>
        <taxon>Hymenoptera</taxon>
        <taxon>Apocrita</taxon>
        <taxon>Ichneumonoidea</taxon>
        <taxon>Braconidae</taxon>
        <taxon>Opiinae</taxon>
        <taxon>Fopius</taxon>
    </lineage>
</organism>
<keyword evidence="5" id="KW-0970">Cilium biogenesis/degradation</keyword>
<evidence type="ECO:0000256" key="1">
    <source>
        <dbReference type="ARBA" id="ARBA00004138"/>
    </source>
</evidence>
<comment type="function">
    <text evidence="10">Component of the transition zone in primary cilia. Required for ciliogenesis.</text>
</comment>
<dbReference type="AlphaFoldDB" id="A0A9R1TCT3"/>
<evidence type="ECO:0000256" key="4">
    <source>
        <dbReference type="ARBA" id="ARBA00022692"/>
    </source>
</evidence>
<dbReference type="PANTHER" id="PTHR28388">
    <property type="entry name" value="TRANSMEMBRANE PROTEIN 237"/>
    <property type="match status" value="1"/>
</dbReference>
<evidence type="ECO:0000256" key="9">
    <source>
        <dbReference type="ARBA" id="ARBA00023273"/>
    </source>
</evidence>
<dbReference type="GeneID" id="105268708"/>
<feature type="transmembrane region" description="Helical" evidence="12">
    <location>
        <begin position="305"/>
        <end position="325"/>
    </location>
</feature>
<reference evidence="14" key="1">
    <citation type="submission" date="2025-08" db="UniProtKB">
        <authorList>
            <consortium name="RefSeq"/>
        </authorList>
    </citation>
    <scope>IDENTIFICATION</scope>
    <source>
        <strain evidence="14">USDA-PBARC FA_bdor</strain>
        <tissue evidence="14">Whole organism</tissue>
    </source>
</reference>
<dbReference type="PANTHER" id="PTHR28388:SF1">
    <property type="entry name" value="TRANSMEMBRANE PROTEIN 237"/>
    <property type="match status" value="1"/>
</dbReference>
<keyword evidence="7" id="KW-0969">Cilium</keyword>